<comment type="caution">
    <text evidence="7">The sequence shown here is derived from an EMBL/GenBank/DDBJ whole genome shotgun (WGS) entry which is preliminary data.</text>
</comment>
<dbReference type="EMBL" id="PPTA01000013">
    <property type="protein sequence ID" value="TFA99623.1"/>
    <property type="molecule type" value="Genomic_DNA"/>
</dbReference>
<keyword evidence="6" id="KW-1133">Transmembrane helix</keyword>
<dbReference type="Proteomes" id="UP001642720">
    <property type="component" value="Unassembled WGS sequence"/>
</dbReference>
<dbReference type="SUPFAM" id="SSF48264">
    <property type="entry name" value="Cytochrome P450"/>
    <property type="match status" value="1"/>
</dbReference>
<keyword evidence="8" id="KW-1185">Reference proteome</keyword>
<dbReference type="PRINTS" id="PR00465">
    <property type="entry name" value="EP450IV"/>
</dbReference>
<keyword evidence="3" id="KW-0479">Metal-binding</keyword>
<evidence type="ECO:0000256" key="6">
    <source>
        <dbReference type="SAM" id="Phobius"/>
    </source>
</evidence>
<dbReference type="PANTHER" id="PTHR47582">
    <property type="entry name" value="P450, PUTATIVE (EUROFUNG)-RELATED"/>
    <property type="match status" value="1"/>
</dbReference>
<keyword evidence="6" id="KW-0812">Transmembrane</keyword>
<evidence type="ECO:0000256" key="4">
    <source>
        <dbReference type="ARBA" id="ARBA00023004"/>
    </source>
</evidence>
<dbReference type="GeneID" id="300580199"/>
<dbReference type="CDD" id="cd11040">
    <property type="entry name" value="CYP7_CYP8-like"/>
    <property type="match status" value="1"/>
</dbReference>
<evidence type="ECO:0000256" key="5">
    <source>
        <dbReference type="ARBA" id="ARBA00023033"/>
    </source>
</evidence>
<evidence type="ECO:0000256" key="2">
    <source>
        <dbReference type="ARBA" id="ARBA00010617"/>
    </source>
</evidence>
<keyword evidence="6" id="KW-0472">Membrane</keyword>
<keyword evidence="5" id="KW-0560">Oxidoreductase</keyword>
<organism evidence="7 8">
    <name type="scientific">Trichoderma ghanense</name>
    <dbReference type="NCBI Taxonomy" id="65468"/>
    <lineage>
        <taxon>Eukaryota</taxon>
        <taxon>Fungi</taxon>
        <taxon>Dikarya</taxon>
        <taxon>Ascomycota</taxon>
        <taxon>Pezizomycotina</taxon>
        <taxon>Sordariomycetes</taxon>
        <taxon>Hypocreomycetidae</taxon>
        <taxon>Hypocreales</taxon>
        <taxon>Hypocreaceae</taxon>
        <taxon>Trichoderma</taxon>
    </lineage>
</organism>
<comment type="cofactor">
    <cofactor evidence="1">
        <name>heme</name>
        <dbReference type="ChEBI" id="CHEBI:30413"/>
    </cofactor>
</comment>
<sequence>MESCRTFYFTAFDNLAERAAKHTFVSIGLSLFLVFAFWHYLKTSGHDPREPPTIKPSIPLIGHFIGFYKHGVNYLDHMRHRTSWPAYTLSVMGHKTYVVTSPGLSHAALKSKSMSMDPLIAHVSGKILGLSKDAGPYFGLDHAGLYRDTLALRERREEFSHSLAAGPGANLPAQHCSDAVAEAVNAFGDEWVSRDLFIWVRDVITLGTANGLYGPKSPMAVDNSLIQDIWTFDENQLRLSWGLLPRLVAPTGVRAVSRISQGFQEFIRNGSIELASEAVKSGIATALNMDMNIEDCSRIEVFKISVATVNTVPTTVAMIQNILADPALVQVLRKQLAAVMTVLESPAGRRAELDVGLIEAGCPLLHACYQEALRIGSTPTCNREVLQDVVLTDPETGREVLFKKGWRVCIPTFLLHNRDSFWGGDAEAFGPEKFLPGGVGTDNHGKVRTQGFVPYGGGAHLCPGRHLAKKEILASGALMIMGLDFEADNGFAAQNYCSNTGAKKPVGLDNVRIRRRNGWEDVQWSVKI</sequence>
<protein>
    <submittedName>
        <fullName evidence="7">7-alpha-hydroxycholest-4-en-3-one 12-alpha-hydroxylase</fullName>
    </submittedName>
</protein>
<evidence type="ECO:0000313" key="8">
    <source>
        <dbReference type="Proteomes" id="UP001642720"/>
    </source>
</evidence>
<dbReference type="PANTHER" id="PTHR47582:SF1">
    <property type="entry name" value="P450, PUTATIVE (EUROFUNG)-RELATED"/>
    <property type="match status" value="1"/>
</dbReference>
<dbReference type="RefSeq" id="XP_073555825.1">
    <property type="nucleotide sequence ID" value="XM_073705749.1"/>
</dbReference>
<dbReference type="InterPro" id="IPR053007">
    <property type="entry name" value="CYP450_monoxygenase_sec-met"/>
</dbReference>
<dbReference type="InterPro" id="IPR002403">
    <property type="entry name" value="Cyt_P450_E_grp-IV"/>
</dbReference>
<evidence type="ECO:0000256" key="3">
    <source>
        <dbReference type="ARBA" id="ARBA00022723"/>
    </source>
</evidence>
<reference evidence="7 8" key="1">
    <citation type="submission" date="2018-01" db="EMBL/GenBank/DDBJ databases">
        <title>Genome characterization of the sugarcane-associated fungus Trichoderma ghanense CCMA-1212 and their application in lignocelulose bioconversion.</title>
        <authorList>
            <person name="Steindorff A.S."/>
            <person name="Mendes T.D."/>
            <person name="Vilela E.S.D."/>
            <person name="Rodrigues D.S."/>
            <person name="Formighieri E.F."/>
            <person name="Melo I.S."/>
            <person name="Favaro L.C.L."/>
        </authorList>
    </citation>
    <scope>NUCLEOTIDE SEQUENCE [LARGE SCALE GENOMIC DNA]</scope>
    <source>
        <strain evidence="7 8">CCMA-1212</strain>
    </source>
</reference>
<gene>
    <name evidence="7" type="ORF">CCMA1212_008627</name>
</gene>
<keyword evidence="4" id="KW-0408">Iron</keyword>
<keyword evidence="5" id="KW-0503">Monooxygenase</keyword>
<evidence type="ECO:0000256" key="1">
    <source>
        <dbReference type="ARBA" id="ARBA00001971"/>
    </source>
</evidence>
<name>A0ABY2GW16_9HYPO</name>
<comment type="similarity">
    <text evidence="2">Belongs to the cytochrome P450 family.</text>
</comment>
<proteinExistence type="inferred from homology"/>
<dbReference type="InterPro" id="IPR001128">
    <property type="entry name" value="Cyt_P450"/>
</dbReference>
<evidence type="ECO:0000313" key="7">
    <source>
        <dbReference type="EMBL" id="TFA99623.1"/>
    </source>
</evidence>
<accession>A0ABY2GW16</accession>
<feature type="transmembrane region" description="Helical" evidence="6">
    <location>
        <begin position="23"/>
        <end position="41"/>
    </location>
</feature>
<dbReference type="InterPro" id="IPR036396">
    <property type="entry name" value="Cyt_P450_sf"/>
</dbReference>
<dbReference type="Pfam" id="PF00067">
    <property type="entry name" value="p450"/>
    <property type="match status" value="1"/>
</dbReference>
<dbReference type="Gene3D" id="1.10.630.10">
    <property type="entry name" value="Cytochrome P450"/>
    <property type="match status" value="1"/>
</dbReference>